<dbReference type="InterPro" id="IPR029767">
    <property type="entry name" value="WecB-like"/>
</dbReference>
<dbReference type="EMBL" id="CP011070">
    <property type="protein sequence ID" value="AJW71827.1"/>
    <property type="molecule type" value="Genomic_DNA"/>
</dbReference>
<dbReference type="Pfam" id="PF02350">
    <property type="entry name" value="Epimerase_2"/>
    <property type="match status" value="1"/>
</dbReference>
<dbReference type="GeneID" id="24821321"/>
<reference evidence="3" key="1">
    <citation type="submission" date="2015-03" db="EMBL/GenBank/DDBJ databases">
        <title>Characterization of two novel Thaumarchaeota isolated from the Northern Adriatic Sea.</title>
        <authorList>
            <person name="Bayer B."/>
            <person name="Vojvoda J."/>
            <person name="Offre P."/>
            <person name="Srivastava A."/>
            <person name="Elisabeth N."/>
            <person name="Garcia J.A.L."/>
            <person name="Schleper C."/>
            <person name="Herndl G.J."/>
        </authorList>
    </citation>
    <scope>NUCLEOTIDE SEQUENCE [LARGE SCALE GENOMIC DNA]</scope>
    <source>
        <strain evidence="3">NF5</strain>
    </source>
</reference>
<dbReference type="KEGG" id="nin:NADRNF5_2155"/>
<dbReference type="GO" id="GO:0004553">
    <property type="term" value="F:hydrolase activity, hydrolyzing O-glycosyl compounds"/>
    <property type="evidence" value="ECO:0007669"/>
    <property type="project" value="InterPro"/>
</dbReference>
<gene>
    <name evidence="2" type="primary">neuC</name>
    <name evidence="2" type="ORF">NADRNF5_2155</name>
</gene>
<dbReference type="CDD" id="cd03786">
    <property type="entry name" value="GTB_UDP-GlcNAc_2-Epimerase"/>
    <property type="match status" value="1"/>
</dbReference>
<dbReference type="SUPFAM" id="SSF53756">
    <property type="entry name" value="UDP-Glycosyltransferase/glycogen phosphorylase"/>
    <property type="match status" value="1"/>
</dbReference>
<keyword evidence="3" id="KW-1185">Reference proteome</keyword>
<dbReference type="NCBIfam" id="TIGR03568">
    <property type="entry name" value="NeuC_NnaA"/>
    <property type="match status" value="1"/>
</dbReference>
<dbReference type="InterPro" id="IPR020004">
    <property type="entry name" value="UDP-GlcNAc_Epase"/>
</dbReference>
<evidence type="ECO:0000259" key="1">
    <source>
        <dbReference type="Pfam" id="PF02350"/>
    </source>
</evidence>
<reference evidence="2 3" key="2">
    <citation type="journal article" date="2016" name="ISME J.">
        <title>Physiological and genomic characterization of two novel marine thaumarchaeal strains indicates niche differentiation.</title>
        <authorList>
            <person name="Bayer B."/>
            <person name="Vojvoda J."/>
            <person name="Offre P."/>
            <person name="Alves R.J."/>
            <person name="Elisabeth N.H."/>
            <person name="Garcia J.A."/>
            <person name="Volland J.M."/>
            <person name="Srivastava A."/>
            <person name="Schleper C."/>
            <person name="Herndl G.J."/>
        </authorList>
    </citation>
    <scope>NUCLEOTIDE SEQUENCE [LARGE SCALE GENOMIC DNA]</scope>
    <source>
        <strain evidence="2 3">NF5</strain>
    </source>
</reference>
<dbReference type="OrthoDB" id="7018at2157"/>
<dbReference type="RefSeq" id="WP_048118433.1">
    <property type="nucleotide sequence ID" value="NZ_CP011070.1"/>
</dbReference>
<dbReference type="GO" id="GO:0006047">
    <property type="term" value="P:UDP-N-acetylglucosamine metabolic process"/>
    <property type="evidence" value="ECO:0007669"/>
    <property type="project" value="InterPro"/>
</dbReference>
<dbReference type="Proteomes" id="UP000032408">
    <property type="component" value="Chromosome"/>
</dbReference>
<protein>
    <submittedName>
        <fullName evidence="2">UDP-N-acetyl-D-glucosamine 2-epimerase, UDP-hydrolysing</fullName>
    </submittedName>
</protein>
<evidence type="ECO:0000313" key="3">
    <source>
        <dbReference type="Proteomes" id="UP000032408"/>
    </source>
</evidence>
<organism evidence="2 3">
    <name type="scientific">Nitrosopumilus adriaticus</name>
    <dbReference type="NCBI Taxonomy" id="1580092"/>
    <lineage>
        <taxon>Archaea</taxon>
        <taxon>Nitrososphaerota</taxon>
        <taxon>Nitrososphaeria</taxon>
        <taxon>Nitrosopumilales</taxon>
        <taxon>Nitrosopumilaceae</taxon>
        <taxon>Nitrosopumilus</taxon>
    </lineage>
</organism>
<dbReference type="HOGENOM" id="CLU_061127_0_0_2"/>
<dbReference type="Gene3D" id="3.40.50.2000">
    <property type="entry name" value="Glycogen Phosphorylase B"/>
    <property type="match status" value="2"/>
</dbReference>
<feature type="domain" description="UDP-N-acetylglucosamine 2-epimerase" evidence="1">
    <location>
        <begin position="24"/>
        <end position="365"/>
    </location>
</feature>
<dbReference type="AlphaFoldDB" id="A0A0D5C621"/>
<dbReference type="STRING" id="1580092.NADRNF5_2155"/>
<name>A0A0D5C621_9ARCH</name>
<evidence type="ECO:0000313" key="2">
    <source>
        <dbReference type="EMBL" id="AJW71827.1"/>
    </source>
</evidence>
<dbReference type="PANTHER" id="PTHR43174:SF3">
    <property type="entry name" value="UDP-N-ACETYLGLUCOSAMINE 2-EPIMERASE"/>
    <property type="match status" value="1"/>
</dbReference>
<proteinExistence type="predicted"/>
<dbReference type="PANTHER" id="PTHR43174">
    <property type="entry name" value="UDP-N-ACETYLGLUCOSAMINE 2-EPIMERASE"/>
    <property type="match status" value="1"/>
</dbReference>
<sequence length="380" mass="43061">MKRKILFVTERRADYSKLRPVISAVKKSKKFEYYLVVTGSHLSKKHGSTIDEIKNDGFRIYKKFHMFYDNEDDSPATMTLAFGRAIENLTKIIKSLKPDIVFSGFDIGANFAAAIVGAHMNIHVAHLEGGEITGTIDESIRHATTKFSHIHFTSSKEASKRLIKLGESPKNIFTVGNPSLDVIKSIKFLSKNELEKEFDIDLKKPFLLVVQHTVTTEINKIDRYFLETINAIKESDIQSIIISGNIDAGSQRIKKIIKNSKISHYEHLPFKKYISLLYHASAIIGNSSSGIMEAPFLHIPSINIGTRQEGRSKNKSIINVTYNKEEIKKAIRKILNDKKFLVQIKKQKPQHGKGEASNKIVKILEDLDLEKIPIQKKLAY</sequence>
<dbReference type="InterPro" id="IPR003331">
    <property type="entry name" value="UDP_GlcNAc_Epimerase_2_dom"/>
</dbReference>
<accession>A0A0D5C621</accession>